<dbReference type="ZFIN" id="ZDB-GENE-090311-16">
    <property type="gene designation" value="herc56.2"/>
</dbReference>
<dbReference type="PROSITE" id="PS00626">
    <property type="entry name" value="RCC1_2"/>
    <property type="match status" value="4"/>
</dbReference>
<dbReference type="GO" id="GO:0061630">
    <property type="term" value="F:ubiquitin protein ligase activity"/>
    <property type="evidence" value="ECO:0000318"/>
    <property type="project" value="GO_Central"/>
</dbReference>
<dbReference type="InterPro" id="IPR009091">
    <property type="entry name" value="RCC1/BLIP-II"/>
</dbReference>
<evidence type="ECO:0000259" key="6">
    <source>
        <dbReference type="PROSITE" id="PS50237"/>
    </source>
</evidence>
<keyword evidence="8" id="KW-0436">Ligase</keyword>
<dbReference type="CTD" id="794323"/>
<dbReference type="GO" id="GO:0016567">
    <property type="term" value="P:protein ubiquitination"/>
    <property type="evidence" value="ECO:0000318"/>
    <property type="project" value="GO_Central"/>
</dbReference>
<dbReference type="PROSITE" id="PS50237">
    <property type="entry name" value="HECT"/>
    <property type="match status" value="1"/>
</dbReference>
<dbReference type="RefSeq" id="XP_005160175.1">
    <property type="nucleotide sequence ID" value="XM_005160118.6"/>
</dbReference>
<dbReference type="GeneID" id="794323"/>
<keyword evidence="2" id="KW-0677">Repeat</keyword>
<feature type="domain" description="HECT" evidence="6">
    <location>
        <begin position="678"/>
        <end position="987"/>
    </location>
</feature>
<dbReference type="InterPro" id="IPR035983">
    <property type="entry name" value="Hect_E3_ubiquitin_ligase"/>
</dbReference>
<evidence type="ECO:0000313" key="8">
    <source>
        <dbReference type="RefSeq" id="XP_005160175.1"/>
    </source>
</evidence>
<keyword evidence="7" id="KW-1185">Reference proteome</keyword>
<dbReference type="PROSITE" id="PS50012">
    <property type="entry name" value="RCC1_3"/>
    <property type="match status" value="4"/>
</dbReference>
<sequence>MLCYWGAQVREGFGLLKPEQVRHGNGGVKSICPKSAVQDMSAGKTFVGFIRDGKVSVLRLRDEDCNQDGKLKQLDLKREKIRSIVCGEDGAVLLADGGKVLLMDKYTVCRPLKGLDNTKVIQIACGDQHSVALSNDGQLFVWGENAHGQLGLRKEQALIQSPQHLQSLCGIPVAQISAGGNHSFVLSLSGVVFGWGSNSAGQLGLGDTTDRFVPTIVKSLSGKKTVSISCGGEHTATLSKGGTVFTFGSGGFGQLGHNSLKDEHHPRLVAELWGSKVSQVTCGRHHTLVLVALTNRIYSFGCGMQGQLGNGEQVKQSVPLPVLLPTDCNCEFTMEKIIAGEKHSFALFFKNPGNESTKPKSSMNGGILTLNDRMIDRWVSGSYPWPTVKKEIKKVFSSAVCLNGSFLKPSLDEQDFDLVGKSFSKLTDNEKVISEVVKVIQQTLLPSLNPKPAHEESLRLYLLLPELIKGLEQYQRSELNKALASKILQLNSAAREMLEMFWSKLPDDWLKSLVKLFHKESADLIDYMSVCAMDSDLKHLQNLLRILQMAYKVCCSTHRDITISDFIIYEISDLLNALQATIDDLADWDPFVDYVYMMKLRDYFIKTLEILVKFPFVADYASKRGIFNHLEIKMIRRSSNRFLGNATFNVLHINRESLLMDTLKYLRQNTHSFSHLSRVAFIGEDGIDMRGLSAEFFSLISKSFLKWDKKILEVHPSSLVWFNPHHTRGNKNFYYLGVICGMALYNRHHINIDFPLALFKKLLQQKPSLDDLEELSPVEARSLKNLLKEDEEVVDLLFLDFTVKGHELVPNGSQIQVNKVNRQKYVDLYVDFVFNKSVKTQFEQFTRGFSKGCPLDAWTMFHPEELQELLHGSPQYNWKEFQQSASYEGCSASDELIKNFWTVFFELSEEHKKKFLMFLYGTERVPAGGFSKRRIKISTRDCPDPDDHLPKAQTCFGRLVLPKYTDINTLRNKLTHAINVCEVFGLE</sequence>
<feature type="repeat" description="RCC1" evidence="5">
    <location>
        <begin position="137"/>
        <end position="189"/>
    </location>
</feature>
<dbReference type="AGR" id="ZFIN:ZDB-GENE-090311-16"/>
<feature type="repeat" description="RCC1" evidence="5">
    <location>
        <begin position="295"/>
        <end position="350"/>
    </location>
</feature>
<evidence type="ECO:0000313" key="9">
    <source>
        <dbReference type="ZFIN" id="ZDB-GENE-090311-16"/>
    </source>
</evidence>
<evidence type="ECO:0000256" key="2">
    <source>
        <dbReference type="ARBA" id="ARBA00022737"/>
    </source>
</evidence>
<name>A0A8M2B7A8_DANRE</name>
<feature type="repeat" description="RCC1" evidence="5">
    <location>
        <begin position="190"/>
        <end position="241"/>
    </location>
</feature>
<dbReference type="Pfam" id="PF00632">
    <property type="entry name" value="HECT"/>
    <property type="match status" value="1"/>
</dbReference>
<evidence type="ECO:0000256" key="4">
    <source>
        <dbReference type="PROSITE-ProRule" id="PRU00104"/>
    </source>
</evidence>
<dbReference type="FunFam" id="3.30.2410.10:FF:000003">
    <property type="entry name" value="probable E3 ubiquitin-protein ligase HERC4 isoform X1"/>
    <property type="match status" value="1"/>
</dbReference>
<dbReference type="SMART" id="SM00119">
    <property type="entry name" value="HECTc"/>
    <property type="match status" value="1"/>
</dbReference>
<evidence type="ECO:0000256" key="1">
    <source>
        <dbReference type="ARBA" id="ARBA00022679"/>
    </source>
</evidence>
<dbReference type="Gene3D" id="3.30.2410.10">
    <property type="entry name" value="Hect, E3 ligase catalytic domain"/>
    <property type="match status" value="1"/>
</dbReference>
<evidence type="ECO:0000256" key="5">
    <source>
        <dbReference type="PROSITE-ProRule" id="PRU00235"/>
    </source>
</evidence>
<organism evidence="7 8">
    <name type="scientific">Danio rerio</name>
    <name type="common">Zebrafish</name>
    <name type="synonym">Brachydanio rerio</name>
    <dbReference type="NCBI Taxonomy" id="7955"/>
    <lineage>
        <taxon>Eukaryota</taxon>
        <taxon>Metazoa</taxon>
        <taxon>Chordata</taxon>
        <taxon>Craniata</taxon>
        <taxon>Vertebrata</taxon>
        <taxon>Euteleostomi</taxon>
        <taxon>Actinopterygii</taxon>
        <taxon>Neopterygii</taxon>
        <taxon>Teleostei</taxon>
        <taxon>Ostariophysi</taxon>
        <taxon>Cypriniformes</taxon>
        <taxon>Danionidae</taxon>
        <taxon>Danioninae</taxon>
        <taxon>Danio</taxon>
    </lineage>
</organism>
<dbReference type="InterPro" id="IPR000569">
    <property type="entry name" value="HECT_dom"/>
</dbReference>
<keyword evidence="3 4" id="KW-0833">Ubl conjugation pathway</keyword>
<evidence type="ECO:0000256" key="3">
    <source>
        <dbReference type="ARBA" id="ARBA00022786"/>
    </source>
</evidence>
<accession>A0A8M2B7A8</accession>
<dbReference type="PRINTS" id="PR00633">
    <property type="entry name" value="RCCNDNSATION"/>
</dbReference>
<dbReference type="Pfam" id="PF25390">
    <property type="entry name" value="WD40_RLD"/>
    <property type="match status" value="1"/>
</dbReference>
<dbReference type="PANTHER" id="PTHR45622:SF73">
    <property type="entry name" value="E3 UBIQUITIN-PROTEIN LIGASE HERC4-LIKE ISOFORM X1-RELATED"/>
    <property type="match status" value="1"/>
</dbReference>
<dbReference type="InterPro" id="IPR058923">
    <property type="entry name" value="RCC1-like_dom"/>
</dbReference>
<dbReference type="PANTHER" id="PTHR45622">
    <property type="entry name" value="UBIQUITIN-PROTEIN LIGASE E3A-RELATED"/>
    <property type="match status" value="1"/>
</dbReference>
<feature type="active site" description="Glycyl thioester intermediate" evidence="4">
    <location>
        <position position="955"/>
    </location>
</feature>
<dbReference type="OrthoDB" id="5981550at2759"/>
<dbReference type="GO" id="GO:0016874">
    <property type="term" value="F:ligase activity"/>
    <property type="evidence" value="ECO:0007669"/>
    <property type="project" value="UniProtKB-KW"/>
</dbReference>
<dbReference type="GO" id="GO:0005737">
    <property type="term" value="C:cytoplasm"/>
    <property type="evidence" value="ECO:0000318"/>
    <property type="project" value="GO_Central"/>
</dbReference>
<dbReference type="Gene3D" id="3.90.1750.10">
    <property type="entry name" value="Hect, E3 ligase catalytic domains"/>
    <property type="match status" value="1"/>
</dbReference>
<evidence type="ECO:0000313" key="7">
    <source>
        <dbReference type="Proteomes" id="UP000000437"/>
    </source>
</evidence>
<reference evidence="8" key="1">
    <citation type="submission" date="2025-08" db="UniProtKB">
        <authorList>
            <consortium name="RefSeq"/>
        </authorList>
    </citation>
    <scope>IDENTIFICATION</scope>
    <source>
        <strain evidence="8">Tuebingen</strain>
        <tissue evidence="8">Fibroblasts and whole tissue</tissue>
    </source>
</reference>
<gene>
    <name evidence="8 9" type="primary">herc56.2</name>
    <name evidence="8" type="synonym">her56.2</name>
    <name evidence="8" type="synonym">herc5.2</name>
    <name evidence="8" type="synonym">si:ch211-281g13.4</name>
</gene>
<dbReference type="Gene3D" id="3.30.2160.10">
    <property type="entry name" value="Hect, E3 ligase catalytic domain"/>
    <property type="match status" value="1"/>
</dbReference>
<keyword evidence="1" id="KW-0808">Transferase</keyword>
<feature type="repeat" description="RCC1" evidence="5">
    <location>
        <begin position="242"/>
        <end position="293"/>
    </location>
</feature>
<protein>
    <submittedName>
        <fullName evidence="8">E3 ISG15--protein ligase HERC5.2 isoform X1</fullName>
    </submittedName>
</protein>
<dbReference type="SUPFAM" id="SSF50985">
    <property type="entry name" value="RCC1/BLIP-II"/>
    <property type="match status" value="1"/>
</dbReference>
<dbReference type="Gene3D" id="2.130.10.30">
    <property type="entry name" value="Regulator of chromosome condensation 1/beta-lactamase-inhibitor protein II"/>
    <property type="match status" value="1"/>
</dbReference>
<dbReference type="InterPro" id="IPR000408">
    <property type="entry name" value="Reg_chr_condens"/>
</dbReference>
<dbReference type="GO" id="GO:0006511">
    <property type="term" value="P:ubiquitin-dependent protein catabolic process"/>
    <property type="evidence" value="ECO:0000318"/>
    <property type="project" value="GO_Central"/>
</dbReference>
<dbReference type="SUPFAM" id="SSF56204">
    <property type="entry name" value="Hect, E3 ligase catalytic domain"/>
    <property type="match status" value="1"/>
</dbReference>
<dbReference type="InterPro" id="IPR051709">
    <property type="entry name" value="Ub-ligase/GTPase-reg"/>
</dbReference>
<proteinExistence type="predicted"/>
<dbReference type="AlphaFoldDB" id="A0A8M2B7A8"/>
<dbReference type="Proteomes" id="UP000000437">
    <property type="component" value="Chromosome 1"/>
</dbReference>